<feature type="binding site" evidence="6">
    <location>
        <position position="87"/>
    </location>
    <ligand>
        <name>S-adenosyl-L-methionine</name>
        <dbReference type="ChEBI" id="CHEBI:59789"/>
    </ligand>
</feature>
<evidence type="ECO:0000256" key="3">
    <source>
        <dbReference type="ARBA" id="ARBA00022603"/>
    </source>
</evidence>
<keyword evidence="8" id="KW-1185">Reference proteome</keyword>
<dbReference type="Gene3D" id="3.40.50.150">
    <property type="entry name" value="Vaccinia Virus protein VP39"/>
    <property type="match status" value="1"/>
</dbReference>
<dbReference type="EMBL" id="CP089291">
    <property type="protein sequence ID" value="UOF92786.1"/>
    <property type="molecule type" value="Genomic_DNA"/>
</dbReference>
<comment type="similarity">
    <text evidence="6">Belongs to the methyltransferase superfamily. RNA methyltransferase RsmG family.</text>
</comment>
<keyword evidence="5 6" id="KW-0949">S-adenosyl-L-methionine</keyword>
<feature type="binding site" evidence="6">
    <location>
        <position position="82"/>
    </location>
    <ligand>
        <name>S-adenosyl-L-methionine</name>
        <dbReference type="ChEBI" id="CHEBI:59789"/>
    </ligand>
</feature>
<keyword evidence="1 6" id="KW-0963">Cytoplasm</keyword>
<evidence type="ECO:0000256" key="6">
    <source>
        <dbReference type="HAMAP-Rule" id="MF_00074"/>
    </source>
</evidence>
<dbReference type="Pfam" id="PF02527">
    <property type="entry name" value="GidB"/>
    <property type="match status" value="1"/>
</dbReference>
<dbReference type="GO" id="GO:0008168">
    <property type="term" value="F:methyltransferase activity"/>
    <property type="evidence" value="ECO:0007669"/>
    <property type="project" value="UniProtKB-KW"/>
</dbReference>
<dbReference type="PIRSF" id="PIRSF003078">
    <property type="entry name" value="GidB"/>
    <property type="match status" value="1"/>
</dbReference>
<proteinExistence type="inferred from homology"/>
<accession>A0ABY4CQL4</accession>
<dbReference type="InterPro" id="IPR003682">
    <property type="entry name" value="rRNA_ssu_MeTfrase_G"/>
</dbReference>
<evidence type="ECO:0000256" key="2">
    <source>
        <dbReference type="ARBA" id="ARBA00022552"/>
    </source>
</evidence>
<keyword evidence="2 6" id="KW-0698">rRNA processing</keyword>
<protein>
    <recommendedName>
        <fullName evidence="6">Ribosomal RNA small subunit methyltransferase G</fullName>
        <ecNumber evidence="6">2.1.1.-</ecNumber>
    </recommendedName>
    <alternativeName>
        <fullName evidence="6">16S rRNA 7-methylguanosine methyltransferase</fullName>
        <shortName evidence="6">16S rRNA m7G methyltransferase</shortName>
    </alternativeName>
</protein>
<dbReference type="InterPro" id="IPR029063">
    <property type="entry name" value="SAM-dependent_MTases_sf"/>
</dbReference>
<dbReference type="PANTHER" id="PTHR31760">
    <property type="entry name" value="S-ADENOSYL-L-METHIONINE-DEPENDENT METHYLTRANSFERASES SUPERFAMILY PROTEIN"/>
    <property type="match status" value="1"/>
</dbReference>
<evidence type="ECO:0000256" key="1">
    <source>
        <dbReference type="ARBA" id="ARBA00022490"/>
    </source>
</evidence>
<keyword evidence="3 6" id="KW-0489">Methyltransferase</keyword>
<dbReference type="PANTHER" id="PTHR31760:SF0">
    <property type="entry name" value="S-ADENOSYL-L-METHIONINE-DEPENDENT METHYLTRANSFERASES SUPERFAMILY PROTEIN"/>
    <property type="match status" value="1"/>
</dbReference>
<organism evidence="7 8">
    <name type="scientific">Fodinisporobacter ferrooxydans</name>
    <dbReference type="NCBI Taxonomy" id="2901836"/>
    <lineage>
        <taxon>Bacteria</taxon>
        <taxon>Bacillati</taxon>
        <taxon>Bacillota</taxon>
        <taxon>Bacilli</taxon>
        <taxon>Bacillales</taxon>
        <taxon>Alicyclobacillaceae</taxon>
        <taxon>Fodinisporobacter</taxon>
    </lineage>
</organism>
<dbReference type="Proteomes" id="UP000830167">
    <property type="component" value="Chromosome"/>
</dbReference>
<dbReference type="EC" id="2.1.1.-" evidence="6"/>
<comment type="caution">
    <text evidence="6">Lacks conserved residue(s) required for the propagation of feature annotation.</text>
</comment>
<sequence>MVQQQTLEPQFQEWCEGLSLSLGSDQLRQFFSYYQMLIAWNERMNLTALTEVLDVYLKHFYDSLTLASAPSLQTRGSLLDIGAGAGFPSIPLRIVYPELQVTILDSLQKRIQFLGELILGLRISNNVSAVHGRAEDFGRRPAWRESFDQVTARAVARLPVLAEYCLPFVKVNGCFLALKGLEGEEEAREGKSAVHQLGGEIEQVIPVDLPLQAGKRCILVIRKVKQCPKSFPRKAGVPQKRPLV</sequence>
<dbReference type="GO" id="GO:0032259">
    <property type="term" value="P:methylation"/>
    <property type="evidence" value="ECO:0007669"/>
    <property type="project" value="UniProtKB-KW"/>
</dbReference>
<evidence type="ECO:0000313" key="7">
    <source>
        <dbReference type="EMBL" id="UOF92786.1"/>
    </source>
</evidence>
<dbReference type="SUPFAM" id="SSF53335">
    <property type="entry name" value="S-adenosyl-L-methionine-dependent methyltransferases"/>
    <property type="match status" value="1"/>
</dbReference>
<feature type="binding site" evidence="6">
    <location>
        <begin position="134"/>
        <end position="135"/>
    </location>
    <ligand>
        <name>S-adenosyl-L-methionine</name>
        <dbReference type="ChEBI" id="CHEBI:59789"/>
    </ligand>
</feature>
<dbReference type="NCBIfam" id="TIGR00138">
    <property type="entry name" value="rsmG_gidB"/>
    <property type="match status" value="1"/>
</dbReference>
<keyword evidence="4 6" id="KW-0808">Transferase</keyword>
<evidence type="ECO:0000256" key="4">
    <source>
        <dbReference type="ARBA" id="ARBA00022679"/>
    </source>
</evidence>
<evidence type="ECO:0000313" key="8">
    <source>
        <dbReference type="Proteomes" id="UP000830167"/>
    </source>
</evidence>
<reference evidence="7" key="1">
    <citation type="submission" date="2021-12" db="EMBL/GenBank/DDBJ databases">
        <title>Alicyclobacillaceae gen. nov., sp. nov., isolated from chalcocite enrichment system.</title>
        <authorList>
            <person name="Jiang Z."/>
        </authorList>
    </citation>
    <scope>NUCLEOTIDE SEQUENCE</scope>
    <source>
        <strain evidence="7">MYW30-H2</strain>
    </source>
</reference>
<comment type="function">
    <text evidence="6">Specifically methylates the N7 position of guanine in position 535 of 16S rRNA.</text>
</comment>
<name>A0ABY4CQL4_9BACL</name>
<feature type="binding site" evidence="6">
    <location>
        <position position="153"/>
    </location>
    <ligand>
        <name>S-adenosyl-L-methionine</name>
        <dbReference type="ChEBI" id="CHEBI:59789"/>
    </ligand>
</feature>
<gene>
    <name evidence="6 7" type="primary">rsmG</name>
    <name evidence="7" type="ORF">LSG31_05735</name>
</gene>
<dbReference type="HAMAP" id="MF_00074">
    <property type="entry name" value="16SrRNA_methyltr_G"/>
    <property type="match status" value="1"/>
</dbReference>
<comment type="subcellular location">
    <subcellularLocation>
        <location evidence="6">Cytoplasm</location>
    </subcellularLocation>
</comment>
<evidence type="ECO:0000256" key="5">
    <source>
        <dbReference type="ARBA" id="ARBA00022691"/>
    </source>
</evidence>